<dbReference type="AlphaFoldDB" id="A0A4U2YIK1"/>
<proteinExistence type="predicted"/>
<sequence>MSGEPAMALLTVDLDLDRIQPPVLYSPWWWVPALVAVVAAALATWMCRRALAARDEPAEDDLEALRAATLRRLGDIAASSGGDAVTRRALVGRLGAEVRSFLGVATGSDLDYTTRMQWLVAADRDPRLGAAVDLLLEISDVVFRAGGDADVAGFGRRAVEVVSSWR</sequence>
<organism evidence="2 3">
    <name type="scientific">Nocardioides jishulii</name>
    <dbReference type="NCBI Taxonomy" id="2575440"/>
    <lineage>
        <taxon>Bacteria</taxon>
        <taxon>Bacillati</taxon>
        <taxon>Actinomycetota</taxon>
        <taxon>Actinomycetes</taxon>
        <taxon>Propionibacteriales</taxon>
        <taxon>Nocardioidaceae</taxon>
        <taxon>Nocardioides</taxon>
    </lineage>
</organism>
<keyword evidence="1" id="KW-0472">Membrane</keyword>
<dbReference type="RefSeq" id="WP_137067204.1">
    <property type="nucleotide sequence ID" value="NZ_CP040748.1"/>
</dbReference>
<dbReference type="EMBL" id="SZPY01000004">
    <property type="protein sequence ID" value="TKI60898.1"/>
    <property type="molecule type" value="Genomic_DNA"/>
</dbReference>
<name>A0A4U2YIK1_9ACTN</name>
<evidence type="ECO:0000256" key="1">
    <source>
        <dbReference type="SAM" id="Phobius"/>
    </source>
</evidence>
<evidence type="ECO:0000313" key="3">
    <source>
        <dbReference type="Proteomes" id="UP000307808"/>
    </source>
</evidence>
<evidence type="ECO:0000313" key="2">
    <source>
        <dbReference type="EMBL" id="TKI60898.1"/>
    </source>
</evidence>
<evidence type="ECO:0008006" key="4">
    <source>
        <dbReference type="Google" id="ProtNLM"/>
    </source>
</evidence>
<feature type="transmembrane region" description="Helical" evidence="1">
    <location>
        <begin position="28"/>
        <end position="47"/>
    </location>
</feature>
<dbReference type="Proteomes" id="UP000307808">
    <property type="component" value="Unassembled WGS sequence"/>
</dbReference>
<keyword evidence="1" id="KW-0812">Transmembrane</keyword>
<gene>
    <name evidence="2" type="ORF">FC770_15485</name>
</gene>
<accession>A0A4U2YIK1</accession>
<protein>
    <recommendedName>
        <fullName evidence="4">DUF4381 domain-containing protein</fullName>
    </recommendedName>
</protein>
<keyword evidence="1" id="KW-1133">Transmembrane helix</keyword>
<reference evidence="2 3" key="1">
    <citation type="submission" date="2019-04" db="EMBL/GenBank/DDBJ databases">
        <authorList>
            <person name="Dong K."/>
        </authorList>
    </citation>
    <scope>NUCLEOTIDE SEQUENCE [LARGE SCALE GENOMIC DNA]</scope>
    <source>
        <strain evidence="3">dk3543</strain>
    </source>
</reference>
<keyword evidence="3" id="KW-1185">Reference proteome</keyword>
<comment type="caution">
    <text evidence="2">The sequence shown here is derived from an EMBL/GenBank/DDBJ whole genome shotgun (WGS) entry which is preliminary data.</text>
</comment>